<gene>
    <name evidence="4" type="ORF">WB403_26670</name>
</gene>
<evidence type="ECO:0000259" key="3">
    <source>
        <dbReference type="Pfam" id="PF20182"/>
    </source>
</evidence>
<dbReference type="InterPro" id="IPR046675">
    <property type="entry name" value="DUF6545"/>
</dbReference>
<keyword evidence="5" id="KW-1185">Reference proteome</keyword>
<sequence length="402" mass="44115">MDGPSYYIPAVAMTIALASKTPALLRNRRDPLIRSVCALMTLAALVFCFAAPPTITQLNHVTGVTNISAPVVYFLLSAFSGSCLVLITNWRGGPPETTRRLSRRWIAGYGAVCAAIVLLFVLGEAPVERVRDFDTYYADTPFLREMIVLYLVGFTVAGVAMNVMCWRWALQVRGWLRAGLLIIASGFLLNIPFAAVKLIAVVARWQGADLDHLSTDVAPLLASAGAQVGAVGFCLPLAGERLDDSWTIWSMYRRLGPLWRELRPVWGQASHEVRISWWAPARLRMTQRESDIHDGMLSLYPYFDSEVRARAYDAAVASGSEPVQARAEADAAMVTAAVRAKEDDPEGRVIDSATADTPAPPAENPRDLVRMSIALRQSPVVAAAREWAAATRSESDFHERTR</sequence>
<protein>
    <submittedName>
        <fullName evidence="4">MAB_1171c family putative transporter</fullName>
    </submittedName>
</protein>
<comment type="caution">
    <text evidence="4">The sequence shown here is derived from an EMBL/GenBank/DDBJ whole genome shotgun (WGS) entry which is preliminary data.</text>
</comment>
<keyword evidence="2" id="KW-0812">Transmembrane</keyword>
<feature type="domain" description="DUF6545" evidence="3">
    <location>
        <begin position="247"/>
        <end position="376"/>
    </location>
</feature>
<dbReference type="NCBIfam" id="NF042915">
    <property type="entry name" value="MAB_1171c_fam"/>
    <property type="match status" value="1"/>
</dbReference>
<keyword evidence="2" id="KW-0472">Membrane</keyword>
<feature type="compositionally biased region" description="Basic and acidic residues" evidence="1">
    <location>
        <begin position="340"/>
        <end position="349"/>
    </location>
</feature>
<dbReference type="EMBL" id="JBBAYM010000018">
    <property type="protein sequence ID" value="MEI5612744.1"/>
    <property type="molecule type" value="Genomic_DNA"/>
</dbReference>
<feature type="transmembrane region" description="Helical" evidence="2">
    <location>
        <begin position="6"/>
        <end position="25"/>
    </location>
</feature>
<dbReference type="RefSeq" id="WP_336538508.1">
    <property type="nucleotide sequence ID" value="NZ_JBBAYL010000001.1"/>
</dbReference>
<organism evidence="4 5">
    <name type="scientific">Streptomyces brasiliscabiei</name>
    <dbReference type="NCBI Taxonomy" id="2736302"/>
    <lineage>
        <taxon>Bacteria</taxon>
        <taxon>Bacillati</taxon>
        <taxon>Actinomycetota</taxon>
        <taxon>Actinomycetes</taxon>
        <taxon>Kitasatosporales</taxon>
        <taxon>Streptomycetaceae</taxon>
        <taxon>Streptomyces</taxon>
    </lineage>
</organism>
<evidence type="ECO:0000256" key="2">
    <source>
        <dbReference type="SAM" id="Phobius"/>
    </source>
</evidence>
<feature type="transmembrane region" description="Helical" evidence="2">
    <location>
        <begin position="107"/>
        <end position="127"/>
    </location>
</feature>
<feature type="region of interest" description="Disordered" evidence="1">
    <location>
        <begin position="340"/>
        <end position="365"/>
    </location>
</feature>
<evidence type="ECO:0000313" key="5">
    <source>
        <dbReference type="Proteomes" id="UP001365781"/>
    </source>
</evidence>
<dbReference type="Pfam" id="PF20182">
    <property type="entry name" value="DUF6545"/>
    <property type="match status" value="1"/>
</dbReference>
<accession>A0ABU8GK50</accession>
<feature type="transmembrane region" description="Helical" evidence="2">
    <location>
        <begin position="178"/>
        <end position="205"/>
    </location>
</feature>
<dbReference type="Proteomes" id="UP001365781">
    <property type="component" value="Unassembled WGS sequence"/>
</dbReference>
<feature type="transmembrane region" description="Helical" evidence="2">
    <location>
        <begin position="32"/>
        <end position="55"/>
    </location>
</feature>
<proteinExistence type="predicted"/>
<reference evidence="4 5" key="1">
    <citation type="submission" date="2024-03" db="EMBL/GenBank/DDBJ databases">
        <title>First Report of Pectobacterium brasiliscabiei causing potato scab in china.</title>
        <authorList>
            <person name="Handique U."/>
        </authorList>
    </citation>
    <scope>NUCLEOTIDE SEQUENCE [LARGE SCALE GENOMIC DNA]</scope>
    <source>
        <strain evidence="4 5">ZRIMU1503</strain>
    </source>
</reference>
<evidence type="ECO:0000256" key="1">
    <source>
        <dbReference type="SAM" id="MobiDB-lite"/>
    </source>
</evidence>
<feature type="transmembrane region" description="Helical" evidence="2">
    <location>
        <begin position="147"/>
        <end position="166"/>
    </location>
</feature>
<name>A0ABU8GK50_9ACTN</name>
<dbReference type="InterPro" id="IPR050039">
    <property type="entry name" value="MAB_1171c-like"/>
</dbReference>
<keyword evidence="2" id="KW-1133">Transmembrane helix</keyword>
<feature type="transmembrane region" description="Helical" evidence="2">
    <location>
        <begin position="67"/>
        <end position="87"/>
    </location>
</feature>
<evidence type="ECO:0000313" key="4">
    <source>
        <dbReference type="EMBL" id="MEI5612744.1"/>
    </source>
</evidence>